<keyword evidence="1" id="KW-0812">Transmembrane</keyword>
<evidence type="ECO:0000313" key="2">
    <source>
        <dbReference type="EMBL" id="MCF2533713.1"/>
    </source>
</evidence>
<keyword evidence="3" id="KW-1185">Reference proteome</keyword>
<comment type="caution">
    <text evidence="2">The sequence shown here is derived from an EMBL/GenBank/DDBJ whole genome shotgun (WGS) entry which is preliminary data.</text>
</comment>
<gene>
    <name evidence="2" type="ORF">LZ495_41735</name>
</gene>
<feature type="transmembrane region" description="Helical" evidence="1">
    <location>
        <begin position="49"/>
        <end position="68"/>
    </location>
</feature>
<accession>A0AA41U4G3</accession>
<proteinExistence type="predicted"/>
<dbReference type="EMBL" id="JAKFHA010000057">
    <property type="protein sequence ID" value="MCF2533713.1"/>
    <property type="molecule type" value="Genomic_DNA"/>
</dbReference>
<reference evidence="2" key="1">
    <citation type="submission" date="2022-01" db="EMBL/GenBank/DDBJ databases">
        <title>Genome-Based Taxonomic Classification of the Phylum Actinobacteria.</title>
        <authorList>
            <person name="Gao Y."/>
        </authorList>
    </citation>
    <scope>NUCLEOTIDE SEQUENCE</scope>
    <source>
        <strain evidence="2">KLBMP 8922</strain>
    </source>
</reference>
<evidence type="ECO:0000313" key="3">
    <source>
        <dbReference type="Proteomes" id="UP001165378"/>
    </source>
</evidence>
<feature type="transmembrane region" description="Helical" evidence="1">
    <location>
        <begin position="20"/>
        <end position="42"/>
    </location>
</feature>
<dbReference type="RefSeq" id="WP_235058480.1">
    <property type="nucleotide sequence ID" value="NZ_JAKFHA010000057.1"/>
</dbReference>
<sequence>MGTNFLTLTAGDGTTPAGTAGGGTVTLAMPAICIILATVLLANGKAPKLAGFLLFIAGVGLSGTQIAGSLSTSTHAMFTSIVDGFTNALS</sequence>
<dbReference type="AlphaFoldDB" id="A0AA41U4G3"/>
<dbReference type="Proteomes" id="UP001165378">
    <property type="component" value="Unassembled WGS sequence"/>
</dbReference>
<keyword evidence="1" id="KW-0472">Membrane</keyword>
<evidence type="ECO:0000256" key="1">
    <source>
        <dbReference type="SAM" id="Phobius"/>
    </source>
</evidence>
<protein>
    <submittedName>
        <fullName evidence="2">Uncharacterized protein</fullName>
    </submittedName>
</protein>
<keyword evidence="1" id="KW-1133">Transmembrane helix</keyword>
<name>A0AA41U4G3_9ACTN</name>
<organism evidence="2 3">
    <name type="scientific">Yinghuangia soli</name>
    <dbReference type="NCBI Taxonomy" id="2908204"/>
    <lineage>
        <taxon>Bacteria</taxon>
        <taxon>Bacillati</taxon>
        <taxon>Actinomycetota</taxon>
        <taxon>Actinomycetes</taxon>
        <taxon>Kitasatosporales</taxon>
        <taxon>Streptomycetaceae</taxon>
        <taxon>Yinghuangia</taxon>
    </lineage>
</organism>